<comment type="caution">
    <text evidence="18">The sequence shown here is derived from an EMBL/GenBank/DDBJ whole genome shotgun (WGS) entry which is preliminary data.</text>
</comment>
<evidence type="ECO:0000256" key="1">
    <source>
        <dbReference type="ARBA" id="ARBA00000085"/>
    </source>
</evidence>
<dbReference type="Pfam" id="PF00512">
    <property type="entry name" value="HisKA"/>
    <property type="match status" value="1"/>
</dbReference>
<evidence type="ECO:0000256" key="4">
    <source>
        <dbReference type="ARBA" id="ARBA00022475"/>
    </source>
</evidence>
<evidence type="ECO:0000259" key="15">
    <source>
        <dbReference type="PROSITE" id="PS50109"/>
    </source>
</evidence>
<dbReference type="AlphaFoldDB" id="A0A1V1PEG3"/>
<dbReference type="PANTHER" id="PTHR45339:SF1">
    <property type="entry name" value="HYBRID SIGNAL TRANSDUCTION HISTIDINE KINASE J"/>
    <property type="match status" value="1"/>
</dbReference>
<dbReference type="Gene3D" id="1.20.120.160">
    <property type="entry name" value="HPT domain"/>
    <property type="match status" value="1"/>
</dbReference>
<dbReference type="PROSITE" id="PS50110">
    <property type="entry name" value="RESPONSE_REGULATORY"/>
    <property type="match status" value="1"/>
</dbReference>
<dbReference type="SUPFAM" id="SSF47226">
    <property type="entry name" value="Histidine-containing phosphotransfer domain, HPT domain"/>
    <property type="match status" value="1"/>
</dbReference>
<dbReference type="InterPro" id="IPR005467">
    <property type="entry name" value="His_kinase_dom"/>
</dbReference>
<evidence type="ECO:0000256" key="10">
    <source>
        <dbReference type="ARBA" id="ARBA00023012"/>
    </source>
</evidence>
<feature type="compositionally biased region" description="Basic and acidic residues" evidence="14">
    <location>
        <begin position="540"/>
        <end position="549"/>
    </location>
</feature>
<comment type="subcellular location">
    <subcellularLocation>
        <location evidence="2">Cell membrane</location>
        <topology evidence="2">Multi-pass membrane protein</topology>
    </subcellularLocation>
</comment>
<dbReference type="InterPro" id="IPR036641">
    <property type="entry name" value="HPT_dom_sf"/>
</dbReference>
<evidence type="ECO:0000259" key="16">
    <source>
        <dbReference type="PROSITE" id="PS50110"/>
    </source>
</evidence>
<dbReference type="InterPro" id="IPR036097">
    <property type="entry name" value="HisK_dim/P_sf"/>
</dbReference>
<dbReference type="InterPro" id="IPR011006">
    <property type="entry name" value="CheY-like_superfamily"/>
</dbReference>
<evidence type="ECO:0000256" key="7">
    <source>
        <dbReference type="ARBA" id="ARBA00022741"/>
    </source>
</evidence>
<evidence type="ECO:0000256" key="11">
    <source>
        <dbReference type="ARBA" id="ARBA00023136"/>
    </source>
</evidence>
<dbReference type="Pfam" id="PF00072">
    <property type="entry name" value="Response_reg"/>
    <property type="match status" value="1"/>
</dbReference>
<dbReference type="SMART" id="SM00073">
    <property type="entry name" value="HPT"/>
    <property type="match status" value="1"/>
</dbReference>
<feature type="domain" description="Response regulatory" evidence="16">
    <location>
        <begin position="398"/>
        <end position="517"/>
    </location>
</feature>
<dbReference type="SUPFAM" id="SSF52172">
    <property type="entry name" value="CheY-like"/>
    <property type="match status" value="1"/>
</dbReference>
<dbReference type="InterPro" id="IPR036890">
    <property type="entry name" value="HATPase_C_sf"/>
</dbReference>
<sequence length="650" mass="73837">MNHKPIAIIATPEEDQMERIKAVCNSCHMNHIGVKTMQEVLDHTQQKPYTILFISDMITEDHLCNEILTIRNQAINKYLPVLVLCSTFPSISNDKMKLLIRAPFDIIENPINSNILTCKVHMLLTLNHQKQALQSEIQKSARAISAKNAFLSSITHEIRTPINSIIGMSDLLMDEKLDQDQKKFVRSIRCSGEMLLALFNTKIDYTNIQTDTLQLDSKVFESKSIIEKISAMLDGYLKSKRTKLITKIDPDLPRVLLGDPYRFEQVLFNILLVSIEQTINNSVTLHIKVHSKQHDIIKLYLCIEDENIGLTDQQKHSLTDDSDADFGNAHIGLFVTRHIVRKMDGNIGFSINNEKRAEFWCTICFTKTSQGFLTDCEIADEEQTRVLKCESLQAEDIRILLVEDSPINQLLGVKTLNKMGFTQIETADNGEEAINCLTQKDFDLVLMDIFMPVMNGLEASRLIRHQKTIRNPNLPIVAMTAQDTDLIQNDFKNYGISTWLSKPFEIEKLATVLTQIFPGLTMSSLNNKRGHLSDQNNESKSSDDRSEKTNKMTVFDKKKLLERLDGDEALYQDLIQGFLSDIPVQINKLEKALDFDDLTIAERTAHTLKGAFSNVGAQILQKIAQDLENNIQNGDIDKITMNIHSLKKVF</sequence>
<dbReference type="PANTHER" id="PTHR45339">
    <property type="entry name" value="HYBRID SIGNAL TRANSDUCTION HISTIDINE KINASE J"/>
    <property type="match status" value="1"/>
</dbReference>
<keyword evidence="6" id="KW-0812">Transmembrane</keyword>
<dbReference type="SMART" id="SM00387">
    <property type="entry name" value="HATPase_c"/>
    <property type="match status" value="1"/>
</dbReference>
<evidence type="ECO:0000256" key="2">
    <source>
        <dbReference type="ARBA" id="ARBA00004651"/>
    </source>
</evidence>
<proteinExistence type="predicted"/>
<dbReference type="Pfam" id="PF01627">
    <property type="entry name" value="Hpt"/>
    <property type="match status" value="1"/>
</dbReference>
<evidence type="ECO:0000256" key="3">
    <source>
        <dbReference type="ARBA" id="ARBA00012438"/>
    </source>
</evidence>
<feature type="modified residue" description="4-aspartylphosphate" evidence="13">
    <location>
        <position position="448"/>
    </location>
</feature>
<keyword evidence="4" id="KW-1003">Cell membrane</keyword>
<feature type="modified residue" description="Phosphohistidine" evidence="12">
    <location>
        <position position="606"/>
    </location>
</feature>
<feature type="compositionally biased region" description="Polar residues" evidence="14">
    <location>
        <begin position="527"/>
        <end position="539"/>
    </location>
</feature>
<evidence type="ECO:0000256" key="6">
    <source>
        <dbReference type="ARBA" id="ARBA00022692"/>
    </source>
</evidence>
<dbReference type="CDD" id="cd17546">
    <property type="entry name" value="REC_hyHK_CKI1_RcsC-like"/>
    <property type="match status" value="1"/>
</dbReference>
<keyword evidence="7" id="KW-0547">Nucleotide-binding</keyword>
<dbReference type="GO" id="GO:0000155">
    <property type="term" value="F:phosphorelay sensor kinase activity"/>
    <property type="evidence" value="ECO:0007669"/>
    <property type="project" value="InterPro"/>
</dbReference>
<dbReference type="InterPro" id="IPR003661">
    <property type="entry name" value="HisK_dim/P_dom"/>
</dbReference>
<name>A0A1V1PEG3_9BACT</name>
<feature type="region of interest" description="Disordered" evidence="14">
    <location>
        <begin position="527"/>
        <end position="549"/>
    </location>
</feature>
<keyword evidence="18" id="KW-0418">Kinase</keyword>
<dbReference type="PROSITE" id="PS50109">
    <property type="entry name" value="HIS_KIN"/>
    <property type="match status" value="1"/>
</dbReference>
<organism evidence="18 19">
    <name type="scientific">Candidatus Magnetoglobus multicellularis str. Araruama</name>
    <dbReference type="NCBI Taxonomy" id="890399"/>
    <lineage>
        <taxon>Bacteria</taxon>
        <taxon>Pseudomonadati</taxon>
        <taxon>Thermodesulfobacteriota</taxon>
        <taxon>Desulfobacteria</taxon>
        <taxon>Desulfobacterales</taxon>
        <taxon>Desulfobacteraceae</taxon>
        <taxon>Candidatus Magnetoglobus</taxon>
    </lineage>
</organism>
<dbReference type="PROSITE" id="PS50894">
    <property type="entry name" value="HPT"/>
    <property type="match status" value="1"/>
</dbReference>
<evidence type="ECO:0000313" key="19">
    <source>
        <dbReference type="Proteomes" id="UP000189670"/>
    </source>
</evidence>
<dbReference type="Proteomes" id="UP000189670">
    <property type="component" value="Unassembled WGS sequence"/>
</dbReference>
<feature type="domain" description="HPt" evidence="17">
    <location>
        <begin position="567"/>
        <end position="650"/>
    </location>
</feature>
<keyword evidence="9" id="KW-1133">Transmembrane helix</keyword>
<dbReference type="SMART" id="SM00448">
    <property type="entry name" value="REC"/>
    <property type="match status" value="1"/>
</dbReference>
<evidence type="ECO:0000256" key="5">
    <source>
        <dbReference type="ARBA" id="ARBA00022553"/>
    </source>
</evidence>
<dbReference type="InterPro" id="IPR003594">
    <property type="entry name" value="HATPase_dom"/>
</dbReference>
<reference evidence="19" key="1">
    <citation type="submission" date="2012-11" db="EMBL/GenBank/DDBJ databases">
        <authorList>
            <person name="Lucero-Rivera Y.E."/>
            <person name="Tovar-Ramirez D."/>
        </authorList>
    </citation>
    <scope>NUCLEOTIDE SEQUENCE [LARGE SCALE GENOMIC DNA]</scope>
    <source>
        <strain evidence="19">Araruama</strain>
    </source>
</reference>
<feature type="domain" description="Histidine kinase" evidence="15">
    <location>
        <begin position="153"/>
        <end position="347"/>
    </location>
</feature>
<evidence type="ECO:0000256" key="8">
    <source>
        <dbReference type="ARBA" id="ARBA00022840"/>
    </source>
</evidence>
<evidence type="ECO:0000313" key="18">
    <source>
        <dbReference type="EMBL" id="ETR73200.1"/>
    </source>
</evidence>
<dbReference type="SUPFAM" id="SSF55874">
    <property type="entry name" value="ATPase domain of HSP90 chaperone/DNA topoisomerase II/histidine kinase"/>
    <property type="match status" value="1"/>
</dbReference>
<dbReference type="Gene3D" id="1.10.287.130">
    <property type="match status" value="1"/>
</dbReference>
<dbReference type="Gene3D" id="3.40.50.2300">
    <property type="match status" value="1"/>
</dbReference>
<dbReference type="SUPFAM" id="SSF47384">
    <property type="entry name" value="Homodimeric domain of signal transducing histidine kinase"/>
    <property type="match status" value="1"/>
</dbReference>
<evidence type="ECO:0000256" key="14">
    <source>
        <dbReference type="SAM" id="MobiDB-lite"/>
    </source>
</evidence>
<dbReference type="GO" id="GO:0005886">
    <property type="term" value="C:plasma membrane"/>
    <property type="evidence" value="ECO:0007669"/>
    <property type="project" value="UniProtKB-SubCell"/>
</dbReference>
<keyword evidence="10" id="KW-0902">Two-component regulatory system</keyword>
<evidence type="ECO:0000256" key="13">
    <source>
        <dbReference type="PROSITE-ProRule" id="PRU00169"/>
    </source>
</evidence>
<dbReference type="Gene3D" id="3.30.565.10">
    <property type="entry name" value="Histidine kinase-like ATPase, C-terminal domain"/>
    <property type="match status" value="1"/>
</dbReference>
<keyword evidence="8" id="KW-0067">ATP-binding</keyword>
<accession>A0A1V1PEG3</accession>
<dbReference type="CDD" id="cd00088">
    <property type="entry name" value="HPT"/>
    <property type="match status" value="1"/>
</dbReference>
<dbReference type="Pfam" id="PF02518">
    <property type="entry name" value="HATPase_c"/>
    <property type="match status" value="1"/>
</dbReference>
<evidence type="ECO:0000256" key="9">
    <source>
        <dbReference type="ARBA" id="ARBA00022989"/>
    </source>
</evidence>
<keyword evidence="11" id="KW-0472">Membrane</keyword>
<dbReference type="InterPro" id="IPR008207">
    <property type="entry name" value="Sig_transdc_His_kin_Hpt_dom"/>
</dbReference>
<keyword evidence="5 13" id="KW-0597">Phosphoprotein</keyword>
<dbReference type="EC" id="2.7.13.3" evidence="3"/>
<gene>
    <name evidence="18" type="ORF">OMM_01139</name>
</gene>
<protein>
    <recommendedName>
        <fullName evidence="3">histidine kinase</fullName>
        <ecNumber evidence="3">2.7.13.3</ecNumber>
    </recommendedName>
</protein>
<evidence type="ECO:0000256" key="12">
    <source>
        <dbReference type="PROSITE-ProRule" id="PRU00110"/>
    </source>
</evidence>
<comment type="catalytic activity">
    <reaction evidence="1">
        <text>ATP + protein L-histidine = ADP + protein N-phospho-L-histidine.</text>
        <dbReference type="EC" id="2.7.13.3"/>
    </reaction>
</comment>
<dbReference type="SMART" id="SM00388">
    <property type="entry name" value="HisKA"/>
    <property type="match status" value="1"/>
</dbReference>
<dbReference type="CDD" id="cd00082">
    <property type="entry name" value="HisKA"/>
    <property type="match status" value="1"/>
</dbReference>
<dbReference type="EMBL" id="ATBP01000080">
    <property type="protein sequence ID" value="ETR73200.1"/>
    <property type="molecule type" value="Genomic_DNA"/>
</dbReference>
<keyword evidence="18" id="KW-0808">Transferase</keyword>
<dbReference type="GO" id="GO:0005524">
    <property type="term" value="F:ATP binding"/>
    <property type="evidence" value="ECO:0007669"/>
    <property type="project" value="UniProtKB-KW"/>
</dbReference>
<evidence type="ECO:0000259" key="17">
    <source>
        <dbReference type="PROSITE" id="PS50894"/>
    </source>
</evidence>
<dbReference type="InterPro" id="IPR001789">
    <property type="entry name" value="Sig_transdc_resp-reg_receiver"/>
</dbReference>